<evidence type="ECO:0000313" key="3">
    <source>
        <dbReference type="Proteomes" id="UP001054902"/>
    </source>
</evidence>
<comment type="caution">
    <text evidence="2">The sequence shown here is derived from an EMBL/GenBank/DDBJ whole genome shotgun (WGS) entry which is preliminary data.</text>
</comment>
<dbReference type="AlphaFoldDB" id="A0AAD3D441"/>
<evidence type="ECO:0000256" key="1">
    <source>
        <dbReference type="SAM" id="MobiDB-lite"/>
    </source>
</evidence>
<accession>A0AAD3D441</accession>
<evidence type="ECO:0000313" key="2">
    <source>
        <dbReference type="EMBL" id="GFH57413.1"/>
    </source>
</evidence>
<keyword evidence="3" id="KW-1185">Reference proteome</keyword>
<dbReference type="EMBL" id="BLLK01000058">
    <property type="protein sequence ID" value="GFH57413.1"/>
    <property type="molecule type" value="Genomic_DNA"/>
</dbReference>
<gene>
    <name evidence="2" type="ORF">CTEN210_13889</name>
</gene>
<feature type="region of interest" description="Disordered" evidence="1">
    <location>
        <begin position="98"/>
        <end position="129"/>
    </location>
</feature>
<reference evidence="2 3" key="1">
    <citation type="journal article" date="2021" name="Sci. Rep.">
        <title>The genome of the diatom Chaetoceros tenuissimus carries an ancient integrated fragment of an extant virus.</title>
        <authorList>
            <person name="Hongo Y."/>
            <person name="Kimura K."/>
            <person name="Takaki Y."/>
            <person name="Yoshida Y."/>
            <person name="Baba S."/>
            <person name="Kobayashi G."/>
            <person name="Nagasaki K."/>
            <person name="Hano T."/>
            <person name="Tomaru Y."/>
        </authorList>
    </citation>
    <scope>NUCLEOTIDE SEQUENCE [LARGE SCALE GENOMIC DNA]</scope>
    <source>
        <strain evidence="2 3">NIES-3715</strain>
    </source>
</reference>
<protein>
    <submittedName>
        <fullName evidence="2">Uncharacterized protein</fullName>
    </submittedName>
</protein>
<organism evidence="2 3">
    <name type="scientific">Chaetoceros tenuissimus</name>
    <dbReference type="NCBI Taxonomy" id="426638"/>
    <lineage>
        <taxon>Eukaryota</taxon>
        <taxon>Sar</taxon>
        <taxon>Stramenopiles</taxon>
        <taxon>Ochrophyta</taxon>
        <taxon>Bacillariophyta</taxon>
        <taxon>Coscinodiscophyceae</taxon>
        <taxon>Chaetocerotophycidae</taxon>
        <taxon>Chaetocerotales</taxon>
        <taxon>Chaetocerotaceae</taxon>
        <taxon>Chaetoceros</taxon>
    </lineage>
</organism>
<feature type="compositionally biased region" description="Polar residues" evidence="1">
    <location>
        <begin position="103"/>
        <end position="113"/>
    </location>
</feature>
<dbReference type="Proteomes" id="UP001054902">
    <property type="component" value="Unassembled WGS sequence"/>
</dbReference>
<name>A0AAD3D441_9STRA</name>
<proteinExistence type="predicted"/>
<sequence length="379" mass="43112">MNVKSYSYPSISSAPSFDEFLGCHQAVVPNTPIQCLGEPSSPPKLKRRGAWLGSSSFAPIEEDEDLARNNDLLFPSLDDFTTSRIHAVLPFRLQAKRKRSSYTDETSGSGNDPTSTSNTNESHESKTTQQAVEFYGEKLSNIPHNLRMTDTKKRLTIIIRDQDPIHKEHNCVTNINIFRPKLNKKDKQILDDLIEKHKRLAVVAEETQMEMIHLTIDKLGLDVIGKNISFSLSCTKFLILTFSKADIDHRSKQHMELLGREEMIQIEADKDILRKKMPHATAMKLSRGLNIQWKQPLEVAAALLDAGGMLDDGITADIVYERFLLCVDRNFCSEDFDVEHYRLAVYMILDALSMTLFTEAQREEVRRRISVGQKRRFGG</sequence>